<dbReference type="InterPro" id="IPR017904">
    <property type="entry name" value="ADF/Cofilin"/>
</dbReference>
<organism evidence="4 5">
    <name type="scientific">Acrobeloides nanus</name>
    <dbReference type="NCBI Taxonomy" id="290746"/>
    <lineage>
        <taxon>Eukaryota</taxon>
        <taxon>Metazoa</taxon>
        <taxon>Ecdysozoa</taxon>
        <taxon>Nematoda</taxon>
        <taxon>Chromadorea</taxon>
        <taxon>Rhabditida</taxon>
        <taxon>Tylenchina</taxon>
        <taxon>Cephalobomorpha</taxon>
        <taxon>Cephaloboidea</taxon>
        <taxon>Cephalobidae</taxon>
        <taxon>Acrobeloides</taxon>
    </lineage>
</organism>
<dbReference type="PANTHER" id="PTHR11913">
    <property type="entry name" value="COFILIN-RELATED"/>
    <property type="match status" value="1"/>
</dbReference>
<dbReference type="GO" id="GO:0030042">
    <property type="term" value="P:actin filament depolymerization"/>
    <property type="evidence" value="ECO:0007669"/>
    <property type="project" value="InterPro"/>
</dbReference>
<evidence type="ECO:0000313" key="4">
    <source>
        <dbReference type="Proteomes" id="UP000887540"/>
    </source>
</evidence>
<dbReference type="AlphaFoldDB" id="A0A914C2B9"/>
<keyword evidence="2" id="KW-0009">Actin-binding</keyword>
<dbReference type="InterPro" id="IPR002108">
    <property type="entry name" value="ADF-H"/>
</dbReference>
<protein>
    <submittedName>
        <fullName evidence="5">ADF-H domain-containing protein</fullName>
    </submittedName>
</protein>
<reference evidence="5" key="1">
    <citation type="submission" date="2022-11" db="UniProtKB">
        <authorList>
            <consortium name="WormBaseParasite"/>
        </authorList>
    </citation>
    <scope>IDENTIFICATION</scope>
</reference>
<dbReference type="Gene3D" id="3.40.20.10">
    <property type="entry name" value="Severin"/>
    <property type="match status" value="1"/>
</dbReference>
<comment type="similarity">
    <text evidence="1">Belongs to the actin-binding proteins ADF family.</text>
</comment>
<dbReference type="InterPro" id="IPR029006">
    <property type="entry name" value="ADF-H/Gelsolin-like_dom_sf"/>
</dbReference>
<dbReference type="PROSITE" id="PS51263">
    <property type="entry name" value="ADF_H"/>
    <property type="match status" value="1"/>
</dbReference>
<sequence>MCSGIVVNPACLQNYQLLVEKKNSIRYIIYKIEDNEIAVESIVTDDQLEDSKNDYENASKSTYESLMQDLKTRTNNFSDCRYAVFDFKLSFDRPGAGTSKLDKILCPDAAPVKQKMVYAASAEAIQKSLNSCKFMVFQASDEAELAHEELLEKLKEKYVK</sequence>
<dbReference type="SUPFAM" id="SSF55753">
    <property type="entry name" value="Actin depolymerizing proteins"/>
    <property type="match status" value="1"/>
</dbReference>
<dbReference type="Pfam" id="PF00241">
    <property type="entry name" value="Cofilin_ADF"/>
    <property type="match status" value="1"/>
</dbReference>
<evidence type="ECO:0000256" key="2">
    <source>
        <dbReference type="ARBA" id="ARBA00023203"/>
    </source>
</evidence>
<evidence type="ECO:0000259" key="3">
    <source>
        <dbReference type="PROSITE" id="PS51263"/>
    </source>
</evidence>
<dbReference type="SMART" id="SM00102">
    <property type="entry name" value="ADF"/>
    <property type="match status" value="1"/>
</dbReference>
<dbReference type="GO" id="GO:0015629">
    <property type="term" value="C:actin cytoskeleton"/>
    <property type="evidence" value="ECO:0007669"/>
    <property type="project" value="InterPro"/>
</dbReference>
<dbReference type="WBParaSite" id="ACRNAN_Path_158.g570.t1">
    <property type="protein sequence ID" value="ACRNAN_Path_158.g570.t1"/>
    <property type="gene ID" value="ACRNAN_Path_158.g570"/>
</dbReference>
<evidence type="ECO:0000256" key="1">
    <source>
        <dbReference type="ARBA" id="ARBA00006844"/>
    </source>
</evidence>
<evidence type="ECO:0000313" key="5">
    <source>
        <dbReference type="WBParaSite" id="ACRNAN_Path_158.g570.t1"/>
    </source>
</evidence>
<accession>A0A914C2B9</accession>
<proteinExistence type="inferred from homology"/>
<dbReference type="Proteomes" id="UP000887540">
    <property type="component" value="Unplaced"/>
</dbReference>
<dbReference type="GO" id="GO:0003779">
    <property type="term" value="F:actin binding"/>
    <property type="evidence" value="ECO:0007669"/>
    <property type="project" value="UniProtKB-KW"/>
</dbReference>
<name>A0A914C2B9_9BILA</name>
<keyword evidence="4" id="KW-1185">Reference proteome</keyword>
<feature type="domain" description="ADF-H" evidence="3">
    <location>
        <begin position="3"/>
        <end position="155"/>
    </location>
</feature>